<gene>
    <name evidence="4" type="ORF">METZ01_LOCUS469524</name>
</gene>
<dbReference type="GO" id="GO:0004252">
    <property type="term" value="F:serine-type endopeptidase activity"/>
    <property type="evidence" value="ECO:0007669"/>
    <property type="project" value="InterPro"/>
</dbReference>
<dbReference type="InterPro" id="IPR043504">
    <property type="entry name" value="Peptidase_S1_PA_chymotrypsin"/>
</dbReference>
<comment type="similarity">
    <text evidence="1">Belongs to the peptidase S1C family.</text>
</comment>
<sequence>MASQSKPLFHSHFGTRAKRVTTTVFALVFITFANSARAVGNDSLEEAIQLSVKKVYPAIVRIHVVAENGSGGRMKKSRGSGSGVIISKQGHVVTNHHVAGKSTRLTCRLHDGQELEATLVGTDTLTDLSVLRL</sequence>
<evidence type="ECO:0000256" key="1">
    <source>
        <dbReference type="ARBA" id="ARBA00010541"/>
    </source>
</evidence>
<dbReference type="SUPFAM" id="SSF50494">
    <property type="entry name" value="Trypsin-like serine proteases"/>
    <property type="match status" value="1"/>
</dbReference>
<evidence type="ECO:0008006" key="5">
    <source>
        <dbReference type="Google" id="ProtNLM"/>
    </source>
</evidence>
<dbReference type="InterPro" id="IPR009003">
    <property type="entry name" value="Peptidase_S1_PA"/>
</dbReference>
<accession>A0A383BA57</accession>
<dbReference type="PANTHER" id="PTHR43343:SF3">
    <property type="entry name" value="PROTEASE DO-LIKE 8, CHLOROPLASTIC"/>
    <property type="match status" value="1"/>
</dbReference>
<dbReference type="InterPro" id="IPR051201">
    <property type="entry name" value="Chloro_Bact_Ser_Proteases"/>
</dbReference>
<dbReference type="EMBL" id="UINC01198624">
    <property type="protein sequence ID" value="SVE16670.1"/>
    <property type="molecule type" value="Genomic_DNA"/>
</dbReference>
<dbReference type="PRINTS" id="PR00834">
    <property type="entry name" value="PROTEASES2C"/>
</dbReference>
<evidence type="ECO:0000256" key="2">
    <source>
        <dbReference type="ARBA" id="ARBA00022670"/>
    </source>
</evidence>
<dbReference type="Gene3D" id="2.40.10.10">
    <property type="entry name" value="Trypsin-like serine proteases"/>
    <property type="match status" value="1"/>
</dbReference>
<protein>
    <recommendedName>
        <fullName evidence="5">Serine protease</fullName>
    </recommendedName>
</protein>
<keyword evidence="2" id="KW-0645">Protease</keyword>
<dbReference type="AlphaFoldDB" id="A0A383BA57"/>
<keyword evidence="3" id="KW-0378">Hydrolase</keyword>
<dbReference type="InterPro" id="IPR001940">
    <property type="entry name" value="Peptidase_S1C"/>
</dbReference>
<organism evidence="4">
    <name type="scientific">marine metagenome</name>
    <dbReference type="NCBI Taxonomy" id="408172"/>
    <lineage>
        <taxon>unclassified sequences</taxon>
        <taxon>metagenomes</taxon>
        <taxon>ecological metagenomes</taxon>
    </lineage>
</organism>
<dbReference type="Pfam" id="PF13365">
    <property type="entry name" value="Trypsin_2"/>
    <property type="match status" value="1"/>
</dbReference>
<feature type="non-terminal residue" evidence="4">
    <location>
        <position position="133"/>
    </location>
</feature>
<proteinExistence type="inferred from homology"/>
<dbReference type="GO" id="GO:0006508">
    <property type="term" value="P:proteolysis"/>
    <property type="evidence" value="ECO:0007669"/>
    <property type="project" value="UniProtKB-KW"/>
</dbReference>
<reference evidence="4" key="1">
    <citation type="submission" date="2018-05" db="EMBL/GenBank/DDBJ databases">
        <authorList>
            <person name="Lanie J.A."/>
            <person name="Ng W.-L."/>
            <person name="Kazmierczak K.M."/>
            <person name="Andrzejewski T.M."/>
            <person name="Davidsen T.M."/>
            <person name="Wayne K.J."/>
            <person name="Tettelin H."/>
            <person name="Glass J.I."/>
            <person name="Rusch D."/>
            <person name="Podicherti R."/>
            <person name="Tsui H.-C.T."/>
            <person name="Winkler M.E."/>
        </authorList>
    </citation>
    <scope>NUCLEOTIDE SEQUENCE</scope>
</reference>
<evidence type="ECO:0000313" key="4">
    <source>
        <dbReference type="EMBL" id="SVE16670.1"/>
    </source>
</evidence>
<dbReference type="PANTHER" id="PTHR43343">
    <property type="entry name" value="PEPTIDASE S12"/>
    <property type="match status" value="1"/>
</dbReference>
<evidence type="ECO:0000256" key="3">
    <source>
        <dbReference type="ARBA" id="ARBA00022801"/>
    </source>
</evidence>
<name>A0A383BA57_9ZZZZ</name>